<dbReference type="HOGENOM" id="CLU_3032353_0_0_1"/>
<reference evidence="3" key="1">
    <citation type="submission" date="2012-09" db="EMBL/GenBank/DDBJ databases">
        <title>Genome sequencing and comparative transcriptomics of race 1 and race 4 of banana pathogen: Fusarium oxysporum f. sp. cubense.</title>
        <authorList>
            <person name="Fang X."/>
            <person name="Huang J."/>
        </authorList>
    </citation>
    <scope>NUCLEOTIDE SEQUENCE [LARGE SCALE GENOMIC DNA]</scope>
    <source>
        <strain evidence="3">race 1</strain>
    </source>
</reference>
<accession>N4UTD0</accession>
<organism evidence="2 3">
    <name type="scientific">Fusarium oxysporum f. sp. cubense (strain race 1)</name>
    <name type="common">Panama disease fungus</name>
    <dbReference type="NCBI Taxonomy" id="1229664"/>
    <lineage>
        <taxon>Eukaryota</taxon>
        <taxon>Fungi</taxon>
        <taxon>Dikarya</taxon>
        <taxon>Ascomycota</taxon>
        <taxon>Pezizomycotina</taxon>
        <taxon>Sordariomycetes</taxon>
        <taxon>Hypocreomycetidae</taxon>
        <taxon>Hypocreales</taxon>
        <taxon>Nectriaceae</taxon>
        <taxon>Fusarium</taxon>
        <taxon>Fusarium oxysporum species complex</taxon>
    </lineage>
</organism>
<sequence length="55" mass="5779">MSATYGSPRSHAGVTPQDAPRTATSIVPLILSGTLYYTIDSRVENDDARPSAGTI</sequence>
<protein>
    <submittedName>
        <fullName evidence="2">Uncharacterized protein</fullName>
    </submittedName>
</protein>
<name>N4UTD0_FUSC1</name>
<gene>
    <name evidence="2" type="ORF">FOC1_g10001078</name>
</gene>
<dbReference type="EMBL" id="KB730106">
    <property type="protein sequence ID" value="ENH72046.1"/>
    <property type="molecule type" value="Genomic_DNA"/>
</dbReference>
<reference evidence="3" key="2">
    <citation type="journal article" date="2014" name="PLoS ONE">
        <title>Genome and Transcriptome Analysis of the Fungal Pathogen Fusarium oxysporum f. sp. cubense Causing Banana Vascular Wilt Disease.</title>
        <authorList>
            <person name="Guo L."/>
            <person name="Han L."/>
            <person name="Yang L."/>
            <person name="Zeng H."/>
            <person name="Fan D."/>
            <person name="Zhu Y."/>
            <person name="Feng Y."/>
            <person name="Wang G."/>
            <person name="Peng C."/>
            <person name="Jiang X."/>
            <person name="Zhou D."/>
            <person name="Ni P."/>
            <person name="Liang C."/>
            <person name="Liu L."/>
            <person name="Wang J."/>
            <person name="Mao C."/>
            <person name="Fang X."/>
            <person name="Peng M."/>
            <person name="Huang J."/>
        </authorList>
    </citation>
    <scope>NUCLEOTIDE SEQUENCE [LARGE SCALE GENOMIC DNA]</scope>
    <source>
        <strain evidence="3">race 1</strain>
    </source>
</reference>
<dbReference type="Proteomes" id="UP000016928">
    <property type="component" value="Unassembled WGS sequence"/>
</dbReference>
<dbReference type="VEuPathDB" id="FungiDB:FOC1_g10001078"/>
<evidence type="ECO:0000256" key="1">
    <source>
        <dbReference type="SAM" id="MobiDB-lite"/>
    </source>
</evidence>
<feature type="region of interest" description="Disordered" evidence="1">
    <location>
        <begin position="1"/>
        <end position="23"/>
    </location>
</feature>
<dbReference type="AlphaFoldDB" id="N4UTD0"/>
<proteinExistence type="predicted"/>
<evidence type="ECO:0000313" key="2">
    <source>
        <dbReference type="EMBL" id="ENH72046.1"/>
    </source>
</evidence>
<evidence type="ECO:0000313" key="3">
    <source>
        <dbReference type="Proteomes" id="UP000016928"/>
    </source>
</evidence>